<dbReference type="InterPro" id="IPR000602">
    <property type="entry name" value="Glyco_hydro_38_N"/>
</dbReference>
<dbReference type="InterPro" id="IPR015341">
    <property type="entry name" value="Glyco_hydro_38_cen"/>
</dbReference>
<dbReference type="InterPro" id="IPR037094">
    <property type="entry name" value="Glyco_hydro_38_cen_sf"/>
</dbReference>
<dbReference type="InterPro" id="IPR054723">
    <property type="entry name" value="Ams1-like_N"/>
</dbReference>
<dbReference type="PANTHER" id="PTHR46017">
    <property type="entry name" value="ALPHA-MANNOSIDASE 2C1"/>
    <property type="match status" value="1"/>
</dbReference>
<dbReference type="Gene3D" id="2.60.40.2220">
    <property type="match status" value="1"/>
</dbReference>
<dbReference type="EMBL" id="JBHTJZ010000070">
    <property type="protein sequence ID" value="MFD0962049.1"/>
    <property type="molecule type" value="Genomic_DNA"/>
</dbReference>
<evidence type="ECO:0000256" key="3">
    <source>
        <dbReference type="ARBA" id="ARBA00022801"/>
    </source>
</evidence>
<dbReference type="Pfam" id="PF22907">
    <property type="entry name" value="Ams1-like_1st"/>
    <property type="match status" value="1"/>
</dbReference>
<dbReference type="Proteomes" id="UP001596989">
    <property type="component" value="Unassembled WGS sequence"/>
</dbReference>
<sequence length="1066" mass="122710">MFLTEEKLRKRIDELRRYRYDRTFSVPIGTYRFWEDKEADVGAMPPSDAEWTDISIGDRWEGWDKTVWLQAESAVPAAWAGRRVVGLFDIGKSGGGNTTGFESLLYLNGQPYQGVDSNHQEVLLPQGLAGQKVSLLFKVWSGIYGWTNDKIPLVQQLKQSELTVVHEAADDLYFTAEAAYRTLLVLDKNSWERQQILNALDRAFLLLNWRKPGSEMFYASVGQACSQLKEELGKLPKHHAVKVRCIGHSHIDVAWLWRLRHTREKAARTFSTVLRLMEQFPEYVFLQSQPQLYADLERDYPDIFDSIRQRVKEGRWEAGGAMWLESDCNVPSGESLVRQLLHGTRYFEAKFGVACRYLWLPDVFGYSWALPQILKKCEIDTFMTTKISWNVYNKMPHDTFIWRGIDGSEVLTHFITTPDPHNFKADNVFKNFYTYNGEVLPETVIGIWNAYRDKEINDDLLLAFGWGDGGGGPTRDMLEMRRRLEHMPGLPTLTTGRADEYFEELNRTVEETDRYVHRWEGELYLELHRGTYTSQAYNKRMNRRLEQALRSAEMIASGGCSAISSASYPQSRLYEAWTIVLRNQFHDILPGSSITEVYEDCRVEYAEAEALVEGVLKEGLQLLASSVAKGAEPGWLLFNSLGWERDESIELPWSAEYAGKRWRDGRGRRLEAERISRETGDRLLLHVRDIPANGYAMVSCDTEGDDGVVEGDEAIVLTEGGASTPFYDIRWNEAGQLTRLYDKLRKREVIAEGCTANRFDVHEDKPAEHEVWEIDLFYKEKVVHIDDLQSIEVIEHNRQRAIIRFQWRYGETSLKQDMTLYAELLRIDFATHVNWQERQQLLKVAFPVDVRAAEATYEIQFGNVKRPTHWNTSWDYARFETCAQSWVDLSERGFGVSLMNDCKYGHDVLDNVMRITLIKSGIAPDPYADLGEHLFTYSVMSHGGDWFEGGTLQQAHRLNAPIAAVKLPDEAAADGLPHEASFIHCSSPNIIIDTFKKSEDDEYWILRCYEAAGQKSRASFHSWFPIDSLQEVNMLERDGVDMEFAEKEFKASFGSYEVKTFKVSWR</sequence>
<dbReference type="SUPFAM" id="SSF88713">
    <property type="entry name" value="Glycoside hydrolase/deacetylase"/>
    <property type="match status" value="1"/>
</dbReference>
<keyword evidence="7" id="KW-1185">Reference proteome</keyword>
<dbReference type="InterPro" id="IPR011013">
    <property type="entry name" value="Gal_mutarotase_sf_dom"/>
</dbReference>
<feature type="domain" description="Glycoside hydrolase family 38 central" evidence="5">
    <location>
        <begin position="526"/>
        <end position="605"/>
    </location>
</feature>
<dbReference type="CDD" id="cd10789">
    <property type="entry name" value="GH38N_AMII_ER_cytosolic"/>
    <property type="match status" value="1"/>
</dbReference>
<proteinExistence type="inferred from homology"/>
<dbReference type="Pfam" id="PF09261">
    <property type="entry name" value="Alpha-mann_mid"/>
    <property type="match status" value="1"/>
</dbReference>
<evidence type="ECO:0000256" key="1">
    <source>
        <dbReference type="ARBA" id="ARBA00009792"/>
    </source>
</evidence>
<accession>A0ABW3HX21</accession>
<dbReference type="Pfam" id="PF07748">
    <property type="entry name" value="Glyco_hydro_38C"/>
    <property type="match status" value="1"/>
</dbReference>
<comment type="caution">
    <text evidence="6">The sequence shown here is derived from an EMBL/GenBank/DDBJ whole genome shotgun (WGS) entry which is preliminary data.</text>
</comment>
<dbReference type="SUPFAM" id="SSF88688">
    <property type="entry name" value="Families 57/38 glycoside transferase middle domain"/>
    <property type="match status" value="1"/>
</dbReference>
<dbReference type="Gene3D" id="3.20.110.10">
    <property type="entry name" value="Glycoside hydrolase 38, N terminal domain"/>
    <property type="match status" value="1"/>
</dbReference>
<dbReference type="Pfam" id="PF01074">
    <property type="entry name" value="Glyco_hydro_38N"/>
    <property type="match status" value="1"/>
</dbReference>
<evidence type="ECO:0000313" key="7">
    <source>
        <dbReference type="Proteomes" id="UP001596989"/>
    </source>
</evidence>
<organism evidence="6 7">
    <name type="scientific">Paenibacillus chungangensis</name>
    <dbReference type="NCBI Taxonomy" id="696535"/>
    <lineage>
        <taxon>Bacteria</taxon>
        <taxon>Bacillati</taxon>
        <taxon>Bacillota</taxon>
        <taxon>Bacilli</taxon>
        <taxon>Bacillales</taxon>
        <taxon>Paenibacillaceae</taxon>
        <taxon>Paenibacillus</taxon>
    </lineage>
</organism>
<dbReference type="InterPro" id="IPR041147">
    <property type="entry name" value="GH38_C"/>
</dbReference>
<dbReference type="SMART" id="SM00872">
    <property type="entry name" value="Alpha-mann_mid"/>
    <property type="match status" value="1"/>
</dbReference>
<dbReference type="SUPFAM" id="SSF74650">
    <property type="entry name" value="Galactose mutarotase-like"/>
    <property type="match status" value="1"/>
</dbReference>
<keyword evidence="2" id="KW-0479">Metal-binding</keyword>
<dbReference type="InterPro" id="IPR011330">
    <property type="entry name" value="Glyco_hydro/deAcase_b/a-brl"/>
</dbReference>
<dbReference type="InterPro" id="IPR027291">
    <property type="entry name" value="Glyco_hydro_38_N_sf"/>
</dbReference>
<dbReference type="PANTHER" id="PTHR46017:SF1">
    <property type="entry name" value="ALPHA-MANNOSIDASE 2C1"/>
    <property type="match status" value="1"/>
</dbReference>
<keyword evidence="4" id="KW-0326">Glycosidase</keyword>
<dbReference type="Pfam" id="PF17677">
    <property type="entry name" value="Glyco_hydro38C2"/>
    <property type="match status" value="1"/>
</dbReference>
<dbReference type="Gene3D" id="1.20.1270.50">
    <property type="entry name" value="Glycoside hydrolase family 38, central domain"/>
    <property type="match status" value="1"/>
</dbReference>
<reference evidence="7" key="1">
    <citation type="journal article" date="2019" name="Int. J. Syst. Evol. Microbiol.">
        <title>The Global Catalogue of Microorganisms (GCM) 10K type strain sequencing project: providing services to taxonomists for standard genome sequencing and annotation.</title>
        <authorList>
            <consortium name="The Broad Institute Genomics Platform"/>
            <consortium name="The Broad Institute Genome Sequencing Center for Infectious Disease"/>
            <person name="Wu L."/>
            <person name="Ma J."/>
        </authorList>
    </citation>
    <scope>NUCLEOTIDE SEQUENCE [LARGE SCALE GENOMIC DNA]</scope>
    <source>
        <strain evidence="7">CCUG 59129</strain>
    </source>
</reference>
<evidence type="ECO:0000256" key="2">
    <source>
        <dbReference type="ARBA" id="ARBA00022723"/>
    </source>
</evidence>
<dbReference type="InterPro" id="IPR011682">
    <property type="entry name" value="Glyco_hydro_38_C"/>
</dbReference>
<keyword evidence="3" id="KW-0378">Hydrolase</keyword>
<dbReference type="Gene3D" id="2.70.98.30">
    <property type="entry name" value="Golgi alpha-mannosidase II, domain 4"/>
    <property type="match status" value="1"/>
</dbReference>
<dbReference type="RefSeq" id="WP_377568183.1">
    <property type="nucleotide sequence ID" value="NZ_JBHTJZ010000070.1"/>
</dbReference>
<name>A0ABW3HX21_9BACL</name>
<comment type="similarity">
    <text evidence="1">Belongs to the glycosyl hydrolase 38 family.</text>
</comment>
<evidence type="ECO:0000256" key="4">
    <source>
        <dbReference type="ARBA" id="ARBA00023295"/>
    </source>
</evidence>
<dbReference type="InterPro" id="IPR028995">
    <property type="entry name" value="Glyco_hydro_57/38_cen_sf"/>
</dbReference>
<evidence type="ECO:0000259" key="5">
    <source>
        <dbReference type="SMART" id="SM00872"/>
    </source>
</evidence>
<gene>
    <name evidence="6" type="ORF">ACFQ2I_22160</name>
</gene>
<evidence type="ECO:0000313" key="6">
    <source>
        <dbReference type="EMBL" id="MFD0962049.1"/>
    </source>
</evidence>
<protein>
    <submittedName>
        <fullName evidence="6">Alpha-mannosidase</fullName>
    </submittedName>
</protein>